<evidence type="ECO:0000313" key="2">
    <source>
        <dbReference type="EMBL" id="ABD87298.1"/>
    </source>
</evidence>
<dbReference type="OrthoDB" id="8141590at2"/>
<dbReference type="eggNOG" id="ENOG5030UCA">
    <property type="taxonomic scope" value="Bacteria"/>
</dbReference>
<dbReference type="STRING" id="316056.RPC_1739"/>
<feature type="compositionally biased region" description="Polar residues" evidence="1">
    <location>
        <begin position="74"/>
        <end position="83"/>
    </location>
</feature>
<evidence type="ECO:0000256" key="1">
    <source>
        <dbReference type="SAM" id="MobiDB-lite"/>
    </source>
</evidence>
<sequence length="220" mass="21947">MKASGRFALIVATTVWMWGWGVPPVTADAAPGSQTASNDKTAVGKPLSLKKPAKPHHAAKHAPAARHAAKPKSTALSKGGSNADALTNVTADAEDGAPLPAKVANAHAEMPAAAADMPSALLAQAEAARQDAAKATAAPAAAVVAPDQINDVDLAANVEQAPAPGVATTIGKSAEPAPQQTATQASNDDSLWGNTSLIGKIFIAFGGLLTVASAARMFIA</sequence>
<name>Q217Y8_RHOPB</name>
<dbReference type="RefSeq" id="WP_011472202.1">
    <property type="nucleotide sequence ID" value="NC_007925.1"/>
</dbReference>
<proteinExistence type="predicted"/>
<gene>
    <name evidence="2" type="ordered locus">RPC_1739</name>
</gene>
<dbReference type="EMBL" id="CP000301">
    <property type="protein sequence ID" value="ABD87298.1"/>
    <property type="molecule type" value="Genomic_DNA"/>
</dbReference>
<feature type="compositionally biased region" description="Basic residues" evidence="1">
    <location>
        <begin position="51"/>
        <end position="70"/>
    </location>
</feature>
<dbReference type="AlphaFoldDB" id="Q217Y8"/>
<reference evidence="2" key="1">
    <citation type="submission" date="2006-03" db="EMBL/GenBank/DDBJ databases">
        <title>Complete sequence of Rhodopseudomonas palustris BisB18.</title>
        <authorList>
            <consortium name="US DOE Joint Genome Institute"/>
            <person name="Copeland A."/>
            <person name="Lucas S."/>
            <person name="Lapidus A."/>
            <person name="Barry K."/>
            <person name="Detter J.C."/>
            <person name="Glavina del Rio T."/>
            <person name="Hammon N."/>
            <person name="Israni S."/>
            <person name="Dalin E."/>
            <person name="Tice H."/>
            <person name="Pitluck S."/>
            <person name="Chain P."/>
            <person name="Malfatti S."/>
            <person name="Shin M."/>
            <person name="Vergez L."/>
            <person name="Schmutz J."/>
            <person name="Larimer F."/>
            <person name="Land M."/>
            <person name="Hauser L."/>
            <person name="Pelletier D.A."/>
            <person name="Kyrpides N."/>
            <person name="Anderson I."/>
            <person name="Oda Y."/>
            <person name="Harwood C.S."/>
            <person name="Richardson P."/>
        </authorList>
    </citation>
    <scope>NUCLEOTIDE SEQUENCE [LARGE SCALE GENOMIC DNA]</scope>
    <source>
        <strain evidence="2">BisB18</strain>
    </source>
</reference>
<dbReference type="KEGG" id="rpc:RPC_1739"/>
<accession>Q217Y8</accession>
<dbReference type="HOGENOM" id="CLU_084461_0_0_5"/>
<organism evidence="2">
    <name type="scientific">Rhodopseudomonas palustris (strain BisB18)</name>
    <dbReference type="NCBI Taxonomy" id="316056"/>
    <lineage>
        <taxon>Bacteria</taxon>
        <taxon>Pseudomonadati</taxon>
        <taxon>Pseudomonadota</taxon>
        <taxon>Alphaproteobacteria</taxon>
        <taxon>Hyphomicrobiales</taxon>
        <taxon>Nitrobacteraceae</taxon>
        <taxon>Rhodopseudomonas</taxon>
    </lineage>
</organism>
<feature type="region of interest" description="Disordered" evidence="1">
    <location>
        <begin position="30"/>
        <end position="83"/>
    </location>
</feature>
<protein>
    <submittedName>
        <fullName evidence="2">Uncharacterized protein</fullName>
    </submittedName>
</protein>